<evidence type="ECO:0000313" key="3">
    <source>
        <dbReference type="EMBL" id="GBQ00265.1"/>
    </source>
</evidence>
<evidence type="ECO:0000256" key="1">
    <source>
        <dbReference type="SAM" id="MobiDB-lite"/>
    </source>
</evidence>
<dbReference type="InterPro" id="IPR025296">
    <property type="entry name" value="DUF4158"/>
</dbReference>
<evidence type="ECO:0000259" key="2">
    <source>
        <dbReference type="Pfam" id="PF13700"/>
    </source>
</evidence>
<dbReference type="Proteomes" id="UP000265354">
    <property type="component" value="Unassembled WGS sequence"/>
</dbReference>
<dbReference type="Pfam" id="PF13700">
    <property type="entry name" value="DUF4158"/>
    <property type="match status" value="1"/>
</dbReference>
<dbReference type="EMBL" id="BGZL01000004">
    <property type="protein sequence ID" value="GBQ00265.1"/>
    <property type="molecule type" value="Genomic_DNA"/>
</dbReference>
<gene>
    <name evidence="3" type="ORF">SSP531S_16790</name>
</gene>
<dbReference type="AlphaFoldDB" id="A0A388SZ57"/>
<name>A0A388SZ57_9ACTN</name>
<sequence length="116" mass="12308">MAFPSDEQRPGCGMFSAAPDGGQMAGSLLLDRAARRRAMGRRGARAQPGYGIQLGTVQFRGTLPDNPEKAPAEVVASTADRPGRSTSARRNPTLGSLTSSSRRHSEQPARPGCRIM</sequence>
<protein>
    <recommendedName>
        <fullName evidence="2">DUF4158 domain-containing protein</fullName>
    </recommendedName>
</protein>
<organism evidence="3 4">
    <name type="scientific">Streptomyces spongiicola</name>
    <dbReference type="NCBI Taxonomy" id="1690221"/>
    <lineage>
        <taxon>Bacteria</taxon>
        <taxon>Bacillati</taxon>
        <taxon>Actinomycetota</taxon>
        <taxon>Actinomycetes</taxon>
        <taxon>Kitasatosporales</taxon>
        <taxon>Streptomycetaceae</taxon>
        <taxon>Streptomyces</taxon>
    </lineage>
</organism>
<feature type="domain" description="DUF4158" evidence="2">
    <location>
        <begin position="5"/>
        <end position="81"/>
    </location>
</feature>
<evidence type="ECO:0000313" key="4">
    <source>
        <dbReference type="Proteomes" id="UP000265354"/>
    </source>
</evidence>
<accession>A0A388SZ57</accession>
<proteinExistence type="predicted"/>
<feature type="region of interest" description="Disordered" evidence="1">
    <location>
        <begin position="1"/>
        <end position="24"/>
    </location>
</feature>
<feature type="compositionally biased region" description="Polar residues" evidence="1">
    <location>
        <begin position="84"/>
        <end position="100"/>
    </location>
</feature>
<feature type="region of interest" description="Disordered" evidence="1">
    <location>
        <begin position="60"/>
        <end position="116"/>
    </location>
</feature>
<reference evidence="3 4" key="1">
    <citation type="submission" date="2018-07" db="EMBL/GenBank/DDBJ databases">
        <title>Whole Genome Shotgun Sequence of Streptomyces spongiicola strain 531S.</title>
        <authorList>
            <person name="Dohra H."/>
            <person name="Kodani S."/>
        </authorList>
    </citation>
    <scope>NUCLEOTIDE SEQUENCE [LARGE SCALE GENOMIC DNA]</scope>
    <source>
        <strain evidence="3 4">531S</strain>
    </source>
</reference>
<comment type="caution">
    <text evidence="3">The sequence shown here is derived from an EMBL/GenBank/DDBJ whole genome shotgun (WGS) entry which is preliminary data.</text>
</comment>